<dbReference type="GO" id="GO:0008897">
    <property type="term" value="F:holo-[acyl-carrier-protein] synthase activity"/>
    <property type="evidence" value="ECO:0007669"/>
    <property type="project" value="UniProtKB-UniRule"/>
</dbReference>
<sequence>MVAGIGIDLIDLDHMASVCQKQPRIFEKILTEKEIEVYERYGEKRKLEFLAGRYAVKEAFSKAMGTGIGKTVTFKSISVLTNNKGQPVVVKSPYEGNVFVSISHSQKMAVAQVVLEKIK</sequence>
<keyword evidence="1 8" id="KW-0444">Lipid biosynthesis</keyword>
<evidence type="ECO:0000256" key="3">
    <source>
        <dbReference type="ARBA" id="ARBA00022723"/>
    </source>
</evidence>
<keyword evidence="4 8" id="KW-0276">Fatty acid metabolism</keyword>
<dbReference type="InterPro" id="IPR037143">
    <property type="entry name" value="4-PPantetheinyl_Trfase_dom_sf"/>
</dbReference>
<dbReference type="NCBIfam" id="TIGR00556">
    <property type="entry name" value="pantethn_trn"/>
    <property type="match status" value="1"/>
</dbReference>
<feature type="binding site" evidence="8">
    <location>
        <position position="58"/>
    </location>
    <ligand>
        <name>Mg(2+)</name>
        <dbReference type="ChEBI" id="CHEBI:18420"/>
    </ligand>
</feature>
<dbReference type="EMBL" id="FQUF01000008">
    <property type="protein sequence ID" value="SHE55409.1"/>
    <property type="molecule type" value="Genomic_DNA"/>
</dbReference>
<comment type="similarity">
    <text evidence="8">Belongs to the P-Pant transferase superfamily. AcpS family.</text>
</comment>
<dbReference type="OrthoDB" id="517356at2"/>
<protein>
    <recommendedName>
        <fullName evidence="8">Holo-[acyl-carrier-protein] synthase</fullName>
        <shortName evidence="8">Holo-ACP synthase</shortName>
        <ecNumber evidence="8">2.7.8.7</ecNumber>
    </recommendedName>
    <alternativeName>
        <fullName evidence="8">4'-phosphopantetheinyl transferase AcpS</fullName>
    </alternativeName>
</protein>
<dbReference type="InterPro" id="IPR004568">
    <property type="entry name" value="Ppantetheine-prot_Trfase_dom"/>
</dbReference>
<evidence type="ECO:0000256" key="1">
    <source>
        <dbReference type="ARBA" id="ARBA00022516"/>
    </source>
</evidence>
<evidence type="ECO:0000256" key="7">
    <source>
        <dbReference type="ARBA" id="ARBA00023160"/>
    </source>
</evidence>
<dbReference type="InterPro" id="IPR002582">
    <property type="entry name" value="ACPS"/>
</dbReference>
<evidence type="ECO:0000256" key="8">
    <source>
        <dbReference type="HAMAP-Rule" id="MF_00101"/>
    </source>
</evidence>
<evidence type="ECO:0000256" key="4">
    <source>
        <dbReference type="ARBA" id="ARBA00022832"/>
    </source>
</evidence>
<keyword evidence="2 8" id="KW-0808">Transferase</keyword>
<keyword evidence="11" id="KW-1185">Reference proteome</keyword>
<dbReference type="GO" id="GO:0006633">
    <property type="term" value="P:fatty acid biosynthetic process"/>
    <property type="evidence" value="ECO:0007669"/>
    <property type="project" value="UniProtKB-UniRule"/>
</dbReference>
<reference evidence="10 11" key="1">
    <citation type="submission" date="2016-11" db="EMBL/GenBank/DDBJ databases">
        <authorList>
            <person name="Jaros S."/>
            <person name="Januszkiewicz K."/>
            <person name="Wedrychowicz H."/>
        </authorList>
    </citation>
    <scope>NUCLEOTIDE SEQUENCE [LARGE SCALE GENOMIC DNA]</scope>
    <source>
        <strain evidence="10 11">DSM 15692</strain>
    </source>
</reference>
<comment type="function">
    <text evidence="8">Transfers the 4'-phosphopantetheine moiety from coenzyme A to a Ser of acyl-carrier-protein.</text>
</comment>
<feature type="binding site" evidence="8">
    <location>
        <position position="8"/>
    </location>
    <ligand>
        <name>Mg(2+)</name>
        <dbReference type="ChEBI" id="CHEBI:18420"/>
    </ligand>
</feature>
<proteinExistence type="inferred from homology"/>
<keyword evidence="3 8" id="KW-0479">Metal-binding</keyword>
<gene>
    <name evidence="8" type="primary">acpS</name>
    <name evidence="10" type="ORF">SAMN02745249_00656</name>
</gene>
<dbReference type="InterPro" id="IPR008278">
    <property type="entry name" value="4-PPantetheinyl_Trfase_dom"/>
</dbReference>
<evidence type="ECO:0000313" key="10">
    <source>
        <dbReference type="EMBL" id="SHE55409.1"/>
    </source>
</evidence>
<dbReference type="GO" id="GO:0000287">
    <property type="term" value="F:magnesium ion binding"/>
    <property type="evidence" value="ECO:0007669"/>
    <property type="project" value="UniProtKB-UniRule"/>
</dbReference>
<dbReference type="SUPFAM" id="SSF56214">
    <property type="entry name" value="4'-phosphopantetheinyl transferase"/>
    <property type="match status" value="1"/>
</dbReference>
<keyword evidence="6 8" id="KW-0443">Lipid metabolism</keyword>
<dbReference type="HAMAP" id="MF_00101">
    <property type="entry name" value="AcpS"/>
    <property type="match status" value="1"/>
</dbReference>
<evidence type="ECO:0000256" key="5">
    <source>
        <dbReference type="ARBA" id="ARBA00022842"/>
    </source>
</evidence>
<evidence type="ECO:0000256" key="6">
    <source>
        <dbReference type="ARBA" id="ARBA00023098"/>
    </source>
</evidence>
<dbReference type="RefSeq" id="WP_073296355.1">
    <property type="nucleotide sequence ID" value="NZ_FQUF01000008.1"/>
</dbReference>
<dbReference type="AlphaFoldDB" id="A0A1M4UF74"/>
<dbReference type="EC" id="2.7.8.7" evidence="8"/>
<dbReference type="Proteomes" id="UP000184128">
    <property type="component" value="Unassembled WGS sequence"/>
</dbReference>
<evidence type="ECO:0000259" key="9">
    <source>
        <dbReference type="Pfam" id="PF01648"/>
    </source>
</evidence>
<comment type="cofactor">
    <cofactor evidence="8">
        <name>Mg(2+)</name>
        <dbReference type="ChEBI" id="CHEBI:18420"/>
    </cofactor>
</comment>
<dbReference type="GO" id="GO:0005737">
    <property type="term" value="C:cytoplasm"/>
    <property type="evidence" value="ECO:0007669"/>
    <property type="project" value="UniProtKB-SubCell"/>
</dbReference>
<evidence type="ECO:0000313" key="11">
    <source>
        <dbReference type="Proteomes" id="UP000184128"/>
    </source>
</evidence>
<name>A0A1M4UF74_9LACT</name>
<accession>A0A1M4UF74</accession>
<evidence type="ECO:0000256" key="2">
    <source>
        <dbReference type="ARBA" id="ARBA00022679"/>
    </source>
</evidence>
<keyword evidence="5 8" id="KW-0460">Magnesium</keyword>
<comment type="catalytic activity">
    <reaction evidence="8">
        <text>apo-[ACP] + CoA = holo-[ACP] + adenosine 3',5'-bisphosphate + H(+)</text>
        <dbReference type="Rhea" id="RHEA:12068"/>
        <dbReference type="Rhea" id="RHEA-COMP:9685"/>
        <dbReference type="Rhea" id="RHEA-COMP:9690"/>
        <dbReference type="ChEBI" id="CHEBI:15378"/>
        <dbReference type="ChEBI" id="CHEBI:29999"/>
        <dbReference type="ChEBI" id="CHEBI:57287"/>
        <dbReference type="ChEBI" id="CHEBI:58343"/>
        <dbReference type="ChEBI" id="CHEBI:64479"/>
        <dbReference type="EC" id="2.7.8.7"/>
    </reaction>
</comment>
<organism evidence="10 11">
    <name type="scientific">Atopostipes suicloacalis DSM 15692</name>
    <dbReference type="NCBI Taxonomy" id="1121025"/>
    <lineage>
        <taxon>Bacteria</taxon>
        <taxon>Bacillati</taxon>
        <taxon>Bacillota</taxon>
        <taxon>Bacilli</taxon>
        <taxon>Lactobacillales</taxon>
        <taxon>Carnobacteriaceae</taxon>
        <taxon>Atopostipes</taxon>
    </lineage>
</organism>
<dbReference type="Gene3D" id="3.90.470.20">
    <property type="entry name" value="4'-phosphopantetheinyl transferase domain"/>
    <property type="match status" value="1"/>
</dbReference>
<dbReference type="STRING" id="1121025.SAMN02745249_00656"/>
<dbReference type="NCBIfam" id="TIGR00516">
    <property type="entry name" value="acpS"/>
    <property type="match status" value="1"/>
</dbReference>
<dbReference type="Pfam" id="PF01648">
    <property type="entry name" value="ACPS"/>
    <property type="match status" value="1"/>
</dbReference>
<keyword evidence="7 8" id="KW-0275">Fatty acid biosynthesis</keyword>
<feature type="domain" description="4'-phosphopantetheinyl transferase" evidence="9">
    <location>
        <begin position="4"/>
        <end position="90"/>
    </location>
</feature>
<comment type="subcellular location">
    <subcellularLocation>
        <location evidence="8">Cytoplasm</location>
    </subcellularLocation>
</comment>
<keyword evidence="8" id="KW-0963">Cytoplasm</keyword>